<name>K5XDC1_AGABU</name>
<dbReference type="eggNOG" id="ENOG502TKXI">
    <property type="taxonomic scope" value="Eukaryota"/>
</dbReference>
<dbReference type="Proteomes" id="UP000008493">
    <property type="component" value="Unassembled WGS sequence"/>
</dbReference>
<evidence type="ECO:0000259" key="1">
    <source>
        <dbReference type="Pfam" id="PF12937"/>
    </source>
</evidence>
<dbReference type="InParanoid" id="K5XDC1"/>
<sequence>MLATAEMSTGEQIKLLYGQLEQLQARLERVHRRHIDEGEFVPDKGEYVLRDEVSVSGRHATPCHDQGAVDSRPMTDRLPPEILMQIFELCLEEDEASVDDGAGFHEPRIPLLLCRVCRYWREVAEGTSALWKSISLVVGRRVTYVEGLKRIMDLWLRNSRSKEMAINLEVDPIATSSFDGVLMGRLEDMVRQSHRLRINVDDAMLCKVLNLELNKLQTLEIRTSWLREDGEGLCVRARGLQTLAILGPTMCRFGEGTFPWGQLREYRGACWSSLQRHLDIIAWCRNLERCTVYALCESRRRAPALRVTGVKRLHVASYLVSGLGGLLASVEAPALEELTLEITRDSPAFGHGALPREAVEDLLGRSGGRGRLERLAVIGLVNS</sequence>
<gene>
    <name evidence="2" type="ORF">AGABI1DRAFT_127167</name>
</gene>
<dbReference type="InterPro" id="IPR001810">
    <property type="entry name" value="F-box_dom"/>
</dbReference>
<evidence type="ECO:0000313" key="3">
    <source>
        <dbReference type="Proteomes" id="UP000008493"/>
    </source>
</evidence>
<dbReference type="GeneID" id="18826622"/>
<keyword evidence="3" id="KW-1185">Reference proteome</keyword>
<protein>
    <recommendedName>
        <fullName evidence="1">F-box domain-containing protein</fullName>
    </recommendedName>
</protein>
<dbReference type="InterPro" id="IPR036047">
    <property type="entry name" value="F-box-like_dom_sf"/>
</dbReference>
<evidence type="ECO:0000313" key="2">
    <source>
        <dbReference type="EMBL" id="EKM81142.1"/>
    </source>
</evidence>
<accession>K5XDC1</accession>
<proteinExistence type="predicted"/>
<dbReference type="Gene3D" id="1.20.1280.50">
    <property type="match status" value="1"/>
</dbReference>
<reference evidence="3" key="1">
    <citation type="journal article" date="2012" name="Proc. Natl. Acad. Sci. U.S.A.">
        <title>Genome sequence of the button mushroom Agaricus bisporus reveals mechanisms governing adaptation to a humic-rich ecological niche.</title>
        <authorList>
            <person name="Morin E."/>
            <person name="Kohler A."/>
            <person name="Baker A.R."/>
            <person name="Foulongne-Oriol M."/>
            <person name="Lombard V."/>
            <person name="Nagy L.G."/>
            <person name="Ohm R.A."/>
            <person name="Patyshakuliyeva A."/>
            <person name="Brun A."/>
            <person name="Aerts A.L."/>
            <person name="Bailey A.M."/>
            <person name="Billette C."/>
            <person name="Coutinho P.M."/>
            <person name="Deakin G."/>
            <person name="Doddapaneni H."/>
            <person name="Floudas D."/>
            <person name="Grimwood J."/>
            <person name="Hilden K."/>
            <person name="Kuees U."/>
            <person name="LaButti K.M."/>
            <person name="Lapidus A."/>
            <person name="Lindquist E.A."/>
            <person name="Lucas S.M."/>
            <person name="Murat C."/>
            <person name="Riley R.W."/>
            <person name="Salamov A.A."/>
            <person name="Schmutz J."/>
            <person name="Subramanian V."/>
            <person name="Woesten H.A.B."/>
            <person name="Xu J."/>
            <person name="Eastwood D.C."/>
            <person name="Foster G.D."/>
            <person name="Sonnenberg A.S."/>
            <person name="Cullen D."/>
            <person name="de Vries R.P."/>
            <person name="Lundell T."/>
            <person name="Hibbett D.S."/>
            <person name="Henrissat B."/>
            <person name="Burton K.S."/>
            <person name="Kerrigan R.W."/>
            <person name="Challen M.P."/>
            <person name="Grigoriev I.V."/>
            <person name="Martin F."/>
        </authorList>
    </citation>
    <scope>NUCLEOTIDE SEQUENCE [LARGE SCALE GENOMIC DNA]</scope>
    <source>
        <strain evidence="3">JB137-S8 / ATCC MYA-4627 / FGSC 10392</strain>
    </source>
</reference>
<dbReference type="KEGG" id="abp:AGABI1DRAFT127167"/>
<dbReference type="SUPFAM" id="SSF81383">
    <property type="entry name" value="F-box domain"/>
    <property type="match status" value="1"/>
</dbReference>
<dbReference type="OrthoDB" id="3038759at2759"/>
<dbReference type="EMBL" id="JH971388">
    <property type="protein sequence ID" value="EKM81142.1"/>
    <property type="molecule type" value="Genomic_DNA"/>
</dbReference>
<dbReference type="OMA" id="RHIDEGE"/>
<dbReference type="HOGENOM" id="CLU_721532_0_0_1"/>
<organism evidence="2 3">
    <name type="scientific">Agaricus bisporus var. burnettii (strain JB137-S8 / ATCC MYA-4627 / FGSC 10392)</name>
    <name type="common">White button mushroom</name>
    <dbReference type="NCBI Taxonomy" id="597362"/>
    <lineage>
        <taxon>Eukaryota</taxon>
        <taxon>Fungi</taxon>
        <taxon>Dikarya</taxon>
        <taxon>Basidiomycota</taxon>
        <taxon>Agaricomycotina</taxon>
        <taxon>Agaricomycetes</taxon>
        <taxon>Agaricomycetidae</taxon>
        <taxon>Agaricales</taxon>
        <taxon>Agaricineae</taxon>
        <taxon>Agaricaceae</taxon>
        <taxon>Agaricus</taxon>
    </lineage>
</organism>
<dbReference type="Pfam" id="PF12937">
    <property type="entry name" value="F-box-like"/>
    <property type="match status" value="1"/>
</dbReference>
<dbReference type="AlphaFoldDB" id="K5XDC1"/>
<feature type="domain" description="F-box" evidence="1">
    <location>
        <begin position="76"/>
        <end position="136"/>
    </location>
</feature>
<dbReference type="RefSeq" id="XP_007328630.1">
    <property type="nucleotide sequence ID" value="XM_007328568.1"/>
</dbReference>